<dbReference type="Pfam" id="PF05964">
    <property type="entry name" value="FYRN"/>
    <property type="match status" value="1"/>
</dbReference>
<sequence>YNASGYSGYSWQQSDDDDDHDSSDTGYNYGSVSSGYGEHYSNTRRWQDSDALTHDSSAYDTTYDGSICLPFTLETPKGTVTVHSLGVVYTREGFATARNIFPVGYCSSVRFIDYREYFAYGSQSYIDYYSKIADEEGELTFEIYVGDDTYPTFTGSSASKVWGELSVKLTECQHSGLTNVSGLLMMGLNDPRIIRAIQELPGAEDSPEYQMQEITY</sequence>
<keyword evidence="5" id="KW-1185">Reference proteome</keyword>
<evidence type="ECO:0000313" key="4">
    <source>
        <dbReference type="EMBL" id="KAJ1957573.1"/>
    </source>
</evidence>
<keyword evidence="2" id="KW-0539">Nucleus</keyword>
<dbReference type="Pfam" id="PF05965">
    <property type="entry name" value="FYRC"/>
    <property type="match status" value="1"/>
</dbReference>
<accession>A0A9W8E522</accession>
<dbReference type="PROSITE" id="PS51543">
    <property type="entry name" value="FYRC"/>
    <property type="match status" value="1"/>
</dbReference>
<evidence type="ECO:0000256" key="1">
    <source>
        <dbReference type="ARBA" id="ARBA00004123"/>
    </source>
</evidence>
<dbReference type="Gene3D" id="3.30.160.360">
    <property type="match status" value="1"/>
</dbReference>
<evidence type="ECO:0000313" key="5">
    <source>
        <dbReference type="Proteomes" id="UP001150925"/>
    </source>
</evidence>
<proteinExistence type="predicted"/>
<feature type="non-terminal residue" evidence="4">
    <location>
        <position position="1"/>
    </location>
</feature>
<gene>
    <name evidence="4" type="ORF">IWQ62_005060</name>
</gene>
<dbReference type="Proteomes" id="UP001150925">
    <property type="component" value="Unassembled WGS sequence"/>
</dbReference>
<dbReference type="GO" id="GO:0005634">
    <property type="term" value="C:nucleus"/>
    <property type="evidence" value="ECO:0007669"/>
    <property type="project" value="UniProtKB-SubCell"/>
</dbReference>
<dbReference type="PROSITE" id="PS51542">
    <property type="entry name" value="FYRN"/>
    <property type="match status" value="1"/>
</dbReference>
<evidence type="ECO:0000256" key="2">
    <source>
        <dbReference type="ARBA" id="ARBA00023242"/>
    </source>
</evidence>
<dbReference type="OrthoDB" id="285793at2759"/>
<name>A0A9W8E522_9FUNG</name>
<feature type="compositionally biased region" description="Polar residues" evidence="3">
    <location>
        <begin position="1"/>
        <end position="13"/>
    </location>
</feature>
<reference evidence="4" key="1">
    <citation type="submission" date="2022-07" db="EMBL/GenBank/DDBJ databases">
        <title>Phylogenomic reconstructions and comparative analyses of Kickxellomycotina fungi.</title>
        <authorList>
            <person name="Reynolds N.K."/>
            <person name="Stajich J.E."/>
            <person name="Barry K."/>
            <person name="Grigoriev I.V."/>
            <person name="Crous P."/>
            <person name="Smith M.E."/>
        </authorList>
    </citation>
    <scope>NUCLEOTIDE SEQUENCE</scope>
    <source>
        <strain evidence="4">RSA 1196</strain>
    </source>
</reference>
<organism evidence="4 5">
    <name type="scientific">Dispira parvispora</name>
    <dbReference type="NCBI Taxonomy" id="1520584"/>
    <lineage>
        <taxon>Eukaryota</taxon>
        <taxon>Fungi</taxon>
        <taxon>Fungi incertae sedis</taxon>
        <taxon>Zoopagomycota</taxon>
        <taxon>Kickxellomycotina</taxon>
        <taxon>Dimargaritomycetes</taxon>
        <taxon>Dimargaritales</taxon>
        <taxon>Dimargaritaceae</taxon>
        <taxon>Dispira</taxon>
    </lineage>
</organism>
<comment type="subcellular location">
    <subcellularLocation>
        <location evidence="1">Nucleus</location>
    </subcellularLocation>
</comment>
<dbReference type="AlphaFoldDB" id="A0A9W8E522"/>
<dbReference type="InterPro" id="IPR003888">
    <property type="entry name" value="FYrich_N"/>
</dbReference>
<feature type="region of interest" description="Disordered" evidence="3">
    <location>
        <begin position="1"/>
        <end position="31"/>
    </location>
</feature>
<comment type="caution">
    <text evidence="4">The sequence shown here is derived from an EMBL/GenBank/DDBJ whole genome shotgun (WGS) entry which is preliminary data.</text>
</comment>
<dbReference type="SMART" id="SM00542">
    <property type="entry name" value="FYRC"/>
    <property type="match status" value="1"/>
</dbReference>
<protein>
    <submittedName>
        <fullName evidence="4">Uncharacterized protein</fullName>
    </submittedName>
</protein>
<dbReference type="InterPro" id="IPR003889">
    <property type="entry name" value="FYrich_C"/>
</dbReference>
<evidence type="ECO:0000256" key="3">
    <source>
        <dbReference type="SAM" id="MobiDB-lite"/>
    </source>
</evidence>
<dbReference type="EMBL" id="JANBPY010001923">
    <property type="protein sequence ID" value="KAJ1957573.1"/>
    <property type="molecule type" value="Genomic_DNA"/>
</dbReference>